<dbReference type="STRING" id="1850246.LPB138_11010"/>
<evidence type="ECO:0000313" key="3">
    <source>
        <dbReference type="EMBL" id="AOW21175.1"/>
    </source>
</evidence>
<organism evidence="3 4">
    <name type="scientific">Urechidicola croceus</name>
    <dbReference type="NCBI Taxonomy" id="1850246"/>
    <lineage>
        <taxon>Bacteria</taxon>
        <taxon>Pseudomonadati</taxon>
        <taxon>Bacteroidota</taxon>
        <taxon>Flavobacteriia</taxon>
        <taxon>Flavobacteriales</taxon>
        <taxon>Flavobacteriaceae</taxon>
        <taxon>Urechidicola</taxon>
    </lineage>
</organism>
<name>A0A1D8P9F1_9FLAO</name>
<dbReference type="PANTHER" id="PTHR34136:SF1">
    <property type="entry name" value="UDP-N-ACETYL-D-MANNOSAMINURONIC ACID TRANSFERASE"/>
    <property type="match status" value="1"/>
</dbReference>
<dbReference type="CDD" id="cd06533">
    <property type="entry name" value="Glyco_transf_WecG_TagA"/>
    <property type="match status" value="1"/>
</dbReference>
<keyword evidence="1" id="KW-0328">Glycosyltransferase</keyword>
<reference evidence="3 4" key="1">
    <citation type="submission" date="2016-10" db="EMBL/GenBank/DDBJ databases">
        <title>Lutibacter sp. LPB0138, isolated from marine gastropod.</title>
        <authorList>
            <person name="Kim E."/>
            <person name="Yi H."/>
        </authorList>
    </citation>
    <scope>NUCLEOTIDE SEQUENCE [LARGE SCALE GENOMIC DNA]</scope>
    <source>
        <strain evidence="3 4">LPB0138</strain>
    </source>
</reference>
<proteinExistence type="predicted"/>
<evidence type="ECO:0000256" key="2">
    <source>
        <dbReference type="ARBA" id="ARBA00022679"/>
    </source>
</evidence>
<dbReference type="OrthoDB" id="9771846at2"/>
<dbReference type="AlphaFoldDB" id="A0A1D8P9F1"/>
<dbReference type="NCBIfam" id="TIGR00696">
    <property type="entry name" value="wecG_tagA_cpsF"/>
    <property type="match status" value="1"/>
</dbReference>
<dbReference type="RefSeq" id="WP_070237339.1">
    <property type="nucleotide sequence ID" value="NZ_CP017478.1"/>
</dbReference>
<dbReference type="EMBL" id="CP017478">
    <property type="protein sequence ID" value="AOW21175.1"/>
    <property type="molecule type" value="Genomic_DNA"/>
</dbReference>
<evidence type="ECO:0000256" key="1">
    <source>
        <dbReference type="ARBA" id="ARBA00022676"/>
    </source>
</evidence>
<accession>A0A1D8P9F1</accession>
<keyword evidence="4" id="KW-1185">Reference proteome</keyword>
<gene>
    <name evidence="3" type="ORF">LPB138_11010</name>
</gene>
<keyword evidence="2" id="KW-0808">Transferase</keyword>
<dbReference type="Pfam" id="PF03808">
    <property type="entry name" value="Glyco_tran_WecG"/>
    <property type="match status" value="1"/>
</dbReference>
<dbReference type="Proteomes" id="UP000176050">
    <property type="component" value="Chromosome"/>
</dbReference>
<protein>
    <recommendedName>
        <fullName evidence="5">Glycosyltransferase</fullName>
    </recommendedName>
</protein>
<evidence type="ECO:0000313" key="4">
    <source>
        <dbReference type="Proteomes" id="UP000176050"/>
    </source>
</evidence>
<dbReference type="InterPro" id="IPR004629">
    <property type="entry name" value="WecG_TagA_CpsF"/>
</dbReference>
<sequence>MEVKINNYNVFSGSIDEILELDGKIVINTINAHSYITAEKDKIFKEALVESDVLLPDGEGVVLMAKYLNNIRINKIAGADMHQLLLKHVNKNNLKCFYLGSSENVLNIIRQNLNREFPNINIATFSPPFKEKFTEKDNEKIITAINNFEPDVLFVGMTAPKQEKWLFQNKEHINFKFAAAIGAVFDFYAETKSRAPKWVIKIKMEWLYRAFSSWRLAKRYIYSNPKFIIEVIKLKFLKVKNN</sequence>
<dbReference type="KEGG" id="lul:LPB138_11010"/>
<evidence type="ECO:0008006" key="5">
    <source>
        <dbReference type="Google" id="ProtNLM"/>
    </source>
</evidence>
<dbReference type="PANTHER" id="PTHR34136">
    <property type="match status" value="1"/>
</dbReference>
<dbReference type="GO" id="GO:0016758">
    <property type="term" value="F:hexosyltransferase activity"/>
    <property type="evidence" value="ECO:0007669"/>
    <property type="project" value="TreeGrafter"/>
</dbReference>